<dbReference type="SUPFAM" id="SSF160443">
    <property type="entry name" value="SMR domain-like"/>
    <property type="match status" value="1"/>
</dbReference>
<dbReference type="PROSITE" id="PS50828">
    <property type="entry name" value="SMR"/>
    <property type="match status" value="1"/>
</dbReference>
<dbReference type="AlphaFoldDB" id="A0A0F5PTB5"/>
<keyword evidence="4" id="KW-0255">Endonuclease</keyword>
<evidence type="ECO:0000313" key="3">
    <source>
        <dbReference type="EMBL" id="KKC31621.1"/>
    </source>
</evidence>
<reference evidence="3 5" key="1">
    <citation type="submission" date="2015-03" db="EMBL/GenBank/DDBJ databases">
        <authorList>
            <person name="Lepp D."/>
            <person name="Hassan Y.I."/>
            <person name="Li X.-Z."/>
            <person name="Zhou T."/>
        </authorList>
    </citation>
    <scope>NUCLEOTIDE SEQUENCE [LARGE SCALE GENOMIC DNA]</scope>
    <source>
        <strain evidence="3 5">Cr7-05</strain>
    </source>
</reference>
<feature type="domain" description="Smr" evidence="2">
    <location>
        <begin position="102"/>
        <end position="193"/>
    </location>
</feature>
<dbReference type="GO" id="GO:0004519">
    <property type="term" value="F:endonuclease activity"/>
    <property type="evidence" value="ECO:0007669"/>
    <property type="project" value="UniProtKB-KW"/>
</dbReference>
<dbReference type="InterPro" id="IPR002625">
    <property type="entry name" value="Smr_dom"/>
</dbReference>
<name>A0A0F5PTB5_9HYPH</name>
<feature type="compositionally biased region" description="Pro residues" evidence="1">
    <location>
        <begin position="45"/>
        <end position="58"/>
    </location>
</feature>
<gene>
    <name evidence="4" type="ORF">SAMN04488059_101174</name>
    <name evidence="3" type="ORF">WH91_18075</name>
</gene>
<keyword evidence="5" id="KW-1185">Reference proteome</keyword>
<dbReference type="PANTHER" id="PTHR35562">
    <property type="entry name" value="DNA ENDONUCLEASE SMRA-RELATED"/>
    <property type="match status" value="1"/>
</dbReference>
<reference evidence="4 6" key="2">
    <citation type="submission" date="2016-10" db="EMBL/GenBank/DDBJ databases">
        <authorList>
            <person name="de Groot N.N."/>
        </authorList>
    </citation>
    <scope>NUCLEOTIDE SEQUENCE [LARGE SCALE GENOMIC DNA]</scope>
    <source>
        <strain evidence="4 6">CGMCC 1.10210</strain>
    </source>
</reference>
<sequence length="195" mass="21482">MSKRDPKRLPHDFHLWTAVASTVDPLRRKGLLKMLAAGPLPLPVAEPAPVATKPPPGKKPAKKPFLPPYQAPLPTATYPEKAVDPAIRKKVGRGRIEIDGRIDLHGMTQIEARGALHRFMHARFARGDRTVLVITGKGLKTDNDYIAAMTERGILRTMLPIWLSEPSLSPMVSGWSLAARGHGGEGAWYVRLRRA</sequence>
<dbReference type="InterPro" id="IPR036063">
    <property type="entry name" value="Smr_dom_sf"/>
</dbReference>
<organism evidence="4 6">
    <name type="scientific">Devosia psychrophila</name>
    <dbReference type="NCBI Taxonomy" id="728005"/>
    <lineage>
        <taxon>Bacteria</taxon>
        <taxon>Pseudomonadati</taxon>
        <taxon>Pseudomonadota</taxon>
        <taxon>Alphaproteobacteria</taxon>
        <taxon>Hyphomicrobiales</taxon>
        <taxon>Devosiaceae</taxon>
        <taxon>Devosia</taxon>
    </lineage>
</organism>
<evidence type="ECO:0000313" key="6">
    <source>
        <dbReference type="Proteomes" id="UP000182258"/>
    </source>
</evidence>
<dbReference type="EMBL" id="FOMB01000001">
    <property type="protein sequence ID" value="SFB95449.1"/>
    <property type="molecule type" value="Genomic_DNA"/>
</dbReference>
<dbReference type="Gene3D" id="3.30.1370.110">
    <property type="match status" value="1"/>
</dbReference>
<dbReference type="RefSeq" id="WP_046172397.1">
    <property type="nucleotide sequence ID" value="NZ_FOMB01000001.1"/>
</dbReference>
<keyword evidence="4" id="KW-0378">Hydrolase</keyword>
<proteinExistence type="predicted"/>
<dbReference type="Proteomes" id="UP000033519">
    <property type="component" value="Unassembled WGS sequence"/>
</dbReference>
<keyword evidence="4" id="KW-0540">Nuclease</keyword>
<evidence type="ECO:0000256" key="1">
    <source>
        <dbReference type="SAM" id="MobiDB-lite"/>
    </source>
</evidence>
<protein>
    <submittedName>
        <fullName evidence="4">DNA-nicking endonuclease, Smr domain</fullName>
    </submittedName>
</protein>
<dbReference type="PANTHER" id="PTHR35562:SF2">
    <property type="entry name" value="DNA ENDONUCLEASE SMRA-RELATED"/>
    <property type="match status" value="1"/>
</dbReference>
<dbReference type="Proteomes" id="UP000182258">
    <property type="component" value="Unassembled WGS sequence"/>
</dbReference>
<dbReference type="PATRIC" id="fig|728005.3.peg.1848"/>
<accession>A0A0F5PTB5</accession>
<evidence type="ECO:0000313" key="5">
    <source>
        <dbReference type="Proteomes" id="UP000033519"/>
    </source>
</evidence>
<feature type="region of interest" description="Disordered" evidence="1">
    <location>
        <begin position="45"/>
        <end position="65"/>
    </location>
</feature>
<evidence type="ECO:0000313" key="4">
    <source>
        <dbReference type="EMBL" id="SFB95449.1"/>
    </source>
</evidence>
<dbReference type="OrthoDB" id="7165597at2"/>
<evidence type="ECO:0000259" key="2">
    <source>
        <dbReference type="PROSITE" id="PS50828"/>
    </source>
</evidence>
<dbReference type="STRING" id="728005.SAMN04488059_101174"/>
<dbReference type="EMBL" id="LAPV01000159">
    <property type="protein sequence ID" value="KKC31621.1"/>
    <property type="molecule type" value="Genomic_DNA"/>
</dbReference>
<dbReference type="Pfam" id="PF01713">
    <property type="entry name" value="Smr"/>
    <property type="match status" value="1"/>
</dbReference>